<gene>
    <name evidence="2" type="ORF">TARUN_2261</name>
</gene>
<name>A0A395NV24_TRIAR</name>
<dbReference type="EMBL" id="PXOA01000130">
    <property type="protein sequence ID" value="RFU79949.1"/>
    <property type="molecule type" value="Genomic_DNA"/>
</dbReference>
<protein>
    <submittedName>
        <fullName evidence="2">Uncharacterized protein</fullName>
    </submittedName>
</protein>
<reference evidence="2 3" key="1">
    <citation type="journal article" date="2018" name="PLoS Pathog.">
        <title>Evolution of structural diversity of trichothecenes, a family of toxins produced by plant pathogenic and entomopathogenic fungi.</title>
        <authorList>
            <person name="Proctor R.H."/>
            <person name="McCormick S.P."/>
            <person name="Kim H.S."/>
            <person name="Cardoza R.E."/>
            <person name="Stanley A.M."/>
            <person name="Lindo L."/>
            <person name="Kelly A."/>
            <person name="Brown D.W."/>
            <person name="Lee T."/>
            <person name="Vaughan M.M."/>
            <person name="Alexander N.J."/>
            <person name="Busman M."/>
            <person name="Gutierrez S."/>
        </authorList>
    </citation>
    <scope>NUCLEOTIDE SEQUENCE [LARGE SCALE GENOMIC DNA]</scope>
    <source>
        <strain evidence="2 3">IBT 40837</strain>
    </source>
</reference>
<accession>A0A395NV24</accession>
<evidence type="ECO:0000313" key="3">
    <source>
        <dbReference type="Proteomes" id="UP000266272"/>
    </source>
</evidence>
<comment type="caution">
    <text evidence="2">The sequence shown here is derived from an EMBL/GenBank/DDBJ whole genome shotgun (WGS) entry which is preliminary data.</text>
</comment>
<dbReference type="AlphaFoldDB" id="A0A395NV24"/>
<evidence type="ECO:0000313" key="2">
    <source>
        <dbReference type="EMBL" id="RFU79949.1"/>
    </source>
</evidence>
<feature type="region of interest" description="Disordered" evidence="1">
    <location>
        <begin position="1"/>
        <end position="37"/>
    </location>
</feature>
<dbReference type="Proteomes" id="UP000266272">
    <property type="component" value="Unassembled WGS sequence"/>
</dbReference>
<keyword evidence="3" id="KW-1185">Reference proteome</keyword>
<evidence type="ECO:0000256" key="1">
    <source>
        <dbReference type="SAM" id="MobiDB-lite"/>
    </source>
</evidence>
<proteinExistence type="predicted"/>
<organism evidence="2 3">
    <name type="scientific">Trichoderma arundinaceum</name>
    <dbReference type="NCBI Taxonomy" id="490622"/>
    <lineage>
        <taxon>Eukaryota</taxon>
        <taxon>Fungi</taxon>
        <taxon>Dikarya</taxon>
        <taxon>Ascomycota</taxon>
        <taxon>Pezizomycotina</taxon>
        <taxon>Sordariomycetes</taxon>
        <taxon>Hypocreomycetidae</taxon>
        <taxon>Hypocreales</taxon>
        <taxon>Hypocreaceae</taxon>
        <taxon>Trichoderma</taxon>
    </lineage>
</organism>
<sequence>MPGSSMHVIHGSIKANSNFEPRATTEAAKSRDQVPDGLTYSMERFLRDGETRAAPGLGPVQSQAEAEAGMLMQLCAFDAKFGSNSNPSSSSPGI</sequence>